<evidence type="ECO:0000256" key="5">
    <source>
        <dbReference type="ARBA" id="ARBA00022741"/>
    </source>
</evidence>
<dbReference type="SUPFAM" id="SSF52540">
    <property type="entry name" value="P-loop containing nucleoside triphosphate hydrolases"/>
    <property type="match status" value="1"/>
</dbReference>
<sequence length="305" mass="33667">MDSIIEVRNLTKQYKTVTAVDGISFIVNQGEIFGILGPNGAGKTTTLEMIEGLKPISSGLALLDGNDVAKHTHKVKSLIGVQLQSSSFFEGLTLLELLDTFAALYGRRVDAVELLAEVQLQEKAKSQVKELSGGQKQRFSIAAALVNDPKVLFLDEPTTGLDPQARRHLWDLISSINKKGKTIVLTTHYMDEAEILCDRIAIMDHAKIVALDKTENLLKLPSLSSSIHFRVNKPCSIEHLKNLPAVIEVDAEDHSYKLNTNNAEETLPALFKHAKECGFNLVDLQLHQPTLEDVFLKLTGHALRE</sequence>
<dbReference type="GO" id="GO:0005524">
    <property type="term" value="F:ATP binding"/>
    <property type="evidence" value="ECO:0007669"/>
    <property type="project" value="UniProtKB-KW"/>
</dbReference>
<dbReference type="PANTHER" id="PTHR42711">
    <property type="entry name" value="ABC TRANSPORTER ATP-BINDING PROTEIN"/>
    <property type="match status" value="1"/>
</dbReference>
<dbReference type="STRING" id="1817841.A3B10_00740"/>
<evidence type="ECO:0000256" key="1">
    <source>
        <dbReference type="ARBA" id="ARBA00004236"/>
    </source>
</evidence>
<keyword evidence="5" id="KW-0547">Nucleotide-binding</keyword>
<organism evidence="10 11">
    <name type="scientific">Candidatus Doudnabacteria bacterium RIFCSPLOWO2_01_FULL_44_21</name>
    <dbReference type="NCBI Taxonomy" id="1817841"/>
    <lineage>
        <taxon>Bacteria</taxon>
        <taxon>Candidatus Doudnaibacteriota</taxon>
    </lineage>
</organism>
<evidence type="ECO:0000259" key="9">
    <source>
        <dbReference type="PROSITE" id="PS50893"/>
    </source>
</evidence>
<evidence type="ECO:0000256" key="7">
    <source>
        <dbReference type="ARBA" id="ARBA00022967"/>
    </source>
</evidence>
<keyword evidence="4" id="KW-1003">Cell membrane</keyword>
<dbReference type="Gene3D" id="3.40.50.300">
    <property type="entry name" value="P-loop containing nucleotide triphosphate hydrolases"/>
    <property type="match status" value="1"/>
</dbReference>
<dbReference type="InterPro" id="IPR027417">
    <property type="entry name" value="P-loop_NTPase"/>
</dbReference>
<evidence type="ECO:0000256" key="3">
    <source>
        <dbReference type="ARBA" id="ARBA00022448"/>
    </source>
</evidence>
<comment type="similarity">
    <text evidence="2">Belongs to the ABC transporter superfamily.</text>
</comment>
<feature type="domain" description="ABC transporter" evidence="9">
    <location>
        <begin position="5"/>
        <end position="230"/>
    </location>
</feature>
<dbReference type="InterPro" id="IPR025302">
    <property type="entry name" value="DrrA1/2-like_C"/>
</dbReference>
<keyword evidence="6" id="KW-0067">ATP-binding</keyword>
<dbReference type="SMART" id="SM00382">
    <property type="entry name" value="AAA"/>
    <property type="match status" value="1"/>
</dbReference>
<dbReference type="InterPro" id="IPR017871">
    <property type="entry name" value="ABC_transporter-like_CS"/>
</dbReference>
<dbReference type="AlphaFoldDB" id="A0A1F5PXM4"/>
<dbReference type="Pfam" id="PF00005">
    <property type="entry name" value="ABC_tran"/>
    <property type="match status" value="1"/>
</dbReference>
<dbReference type="GO" id="GO:0005886">
    <property type="term" value="C:plasma membrane"/>
    <property type="evidence" value="ECO:0007669"/>
    <property type="project" value="UniProtKB-SubCell"/>
</dbReference>
<evidence type="ECO:0000313" key="11">
    <source>
        <dbReference type="Proteomes" id="UP000177281"/>
    </source>
</evidence>
<dbReference type="EMBL" id="MFFB01000012">
    <property type="protein sequence ID" value="OGE94665.1"/>
    <property type="molecule type" value="Genomic_DNA"/>
</dbReference>
<dbReference type="InterPro" id="IPR003593">
    <property type="entry name" value="AAA+_ATPase"/>
</dbReference>
<proteinExistence type="inferred from homology"/>
<comment type="caution">
    <text evidence="10">The sequence shown here is derived from an EMBL/GenBank/DDBJ whole genome shotgun (WGS) entry which is preliminary data.</text>
</comment>
<evidence type="ECO:0000256" key="2">
    <source>
        <dbReference type="ARBA" id="ARBA00005417"/>
    </source>
</evidence>
<dbReference type="InterPro" id="IPR050763">
    <property type="entry name" value="ABC_transporter_ATP-binding"/>
</dbReference>
<dbReference type="PROSITE" id="PS50893">
    <property type="entry name" value="ABC_TRANSPORTER_2"/>
    <property type="match status" value="1"/>
</dbReference>
<dbReference type="PROSITE" id="PS00211">
    <property type="entry name" value="ABC_TRANSPORTER_1"/>
    <property type="match status" value="1"/>
</dbReference>
<reference evidence="10 11" key="1">
    <citation type="journal article" date="2016" name="Nat. Commun.">
        <title>Thousands of microbial genomes shed light on interconnected biogeochemical processes in an aquifer system.</title>
        <authorList>
            <person name="Anantharaman K."/>
            <person name="Brown C.T."/>
            <person name="Hug L.A."/>
            <person name="Sharon I."/>
            <person name="Castelle C.J."/>
            <person name="Probst A.J."/>
            <person name="Thomas B.C."/>
            <person name="Singh A."/>
            <person name="Wilkins M.J."/>
            <person name="Karaoz U."/>
            <person name="Brodie E.L."/>
            <person name="Williams K.H."/>
            <person name="Hubbard S.S."/>
            <person name="Banfield J.F."/>
        </authorList>
    </citation>
    <scope>NUCLEOTIDE SEQUENCE [LARGE SCALE GENOMIC DNA]</scope>
</reference>
<dbReference type="Proteomes" id="UP000177281">
    <property type="component" value="Unassembled WGS sequence"/>
</dbReference>
<comment type="subcellular location">
    <subcellularLocation>
        <location evidence="1">Cell membrane</location>
    </subcellularLocation>
</comment>
<keyword evidence="7" id="KW-1278">Translocase</keyword>
<name>A0A1F5PXM4_9BACT</name>
<evidence type="ECO:0000256" key="6">
    <source>
        <dbReference type="ARBA" id="ARBA00022840"/>
    </source>
</evidence>
<dbReference type="GO" id="GO:0016887">
    <property type="term" value="F:ATP hydrolysis activity"/>
    <property type="evidence" value="ECO:0007669"/>
    <property type="project" value="InterPro"/>
</dbReference>
<protein>
    <submittedName>
        <fullName evidence="10">ABC transporter</fullName>
    </submittedName>
</protein>
<evidence type="ECO:0000313" key="10">
    <source>
        <dbReference type="EMBL" id="OGE94665.1"/>
    </source>
</evidence>
<gene>
    <name evidence="10" type="ORF">A3B10_00740</name>
</gene>
<keyword evidence="3" id="KW-0813">Transport</keyword>
<dbReference type="FunFam" id="3.40.50.300:FF:000589">
    <property type="entry name" value="ABC transporter, ATP-binding subunit"/>
    <property type="match status" value="1"/>
</dbReference>
<evidence type="ECO:0000256" key="4">
    <source>
        <dbReference type="ARBA" id="ARBA00022475"/>
    </source>
</evidence>
<accession>A0A1F5PXM4</accession>
<evidence type="ECO:0000256" key="8">
    <source>
        <dbReference type="ARBA" id="ARBA00023136"/>
    </source>
</evidence>
<dbReference type="Pfam" id="PF13732">
    <property type="entry name" value="DrrA1-3_C"/>
    <property type="match status" value="1"/>
</dbReference>
<keyword evidence="8" id="KW-0472">Membrane</keyword>
<dbReference type="InterPro" id="IPR003439">
    <property type="entry name" value="ABC_transporter-like_ATP-bd"/>
</dbReference>
<dbReference type="PANTHER" id="PTHR42711:SF5">
    <property type="entry name" value="ABC TRANSPORTER ATP-BINDING PROTEIN NATA"/>
    <property type="match status" value="1"/>
</dbReference>